<keyword evidence="7 11" id="KW-0808">Transferase</keyword>
<feature type="compositionally biased region" description="Polar residues" evidence="12">
    <location>
        <begin position="1"/>
        <end position="12"/>
    </location>
</feature>
<organism evidence="13 14">
    <name type="scientific">Polytolypa hystricis (strain UAMH7299)</name>
    <dbReference type="NCBI Taxonomy" id="1447883"/>
    <lineage>
        <taxon>Eukaryota</taxon>
        <taxon>Fungi</taxon>
        <taxon>Dikarya</taxon>
        <taxon>Ascomycota</taxon>
        <taxon>Pezizomycotina</taxon>
        <taxon>Eurotiomycetes</taxon>
        <taxon>Eurotiomycetidae</taxon>
        <taxon>Onygenales</taxon>
        <taxon>Onygenales incertae sedis</taxon>
        <taxon>Polytolypa</taxon>
    </lineage>
</organism>
<evidence type="ECO:0000256" key="9">
    <source>
        <dbReference type="ARBA" id="ARBA00022694"/>
    </source>
</evidence>
<evidence type="ECO:0000313" key="13">
    <source>
        <dbReference type="EMBL" id="PGG97939.1"/>
    </source>
</evidence>
<evidence type="ECO:0000256" key="5">
    <source>
        <dbReference type="ARBA" id="ARBA00022490"/>
    </source>
</evidence>
<comment type="subcellular location">
    <subcellularLocation>
        <location evidence="1 11">Cytoplasm</location>
    </subcellularLocation>
</comment>
<evidence type="ECO:0000256" key="1">
    <source>
        <dbReference type="ARBA" id="ARBA00004496"/>
    </source>
</evidence>
<dbReference type="GO" id="GO:0005737">
    <property type="term" value="C:cytoplasm"/>
    <property type="evidence" value="ECO:0007669"/>
    <property type="project" value="UniProtKB-SubCell"/>
</dbReference>
<evidence type="ECO:0000256" key="10">
    <source>
        <dbReference type="ARBA" id="ARBA00047957"/>
    </source>
</evidence>
<feature type="region of interest" description="Disordered" evidence="12">
    <location>
        <begin position="601"/>
        <end position="636"/>
    </location>
</feature>
<evidence type="ECO:0000256" key="2">
    <source>
        <dbReference type="ARBA" id="ARBA00009056"/>
    </source>
</evidence>
<dbReference type="OrthoDB" id="10047021at2759"/>
<evidence type="ECO:0000256" key="3">
    <source>
        <dbReference type="ARBA" id="ARBA00012795"/>
    </source>
</evidence>
<dbReference type="EMBL" id="PDNA01000308">
    <property type="protein sequence ID" value="PGG97939.1"/>
    <property type="molecule type" value="Genomic_DNA"/>
</dbReference>
<dbReference type="Pfam" id="PF07757">
    <property type="entry name" value="AdoMet_MTase"/>
    <property type="match status" value="1"/>
</dbReference>
<gene>
    <name evidence="13" type="ORF">AJ80_09615</name>
</gene>
<evidence type="ECO:0000313" key="14">
    <source>
        <dbReference type="Proteomes" id="UP000224634"/>
    </source>
</evidence>
<comment type="catalytic activity">
    <reaction evidence="10 11">
        <text>uridine(44) in tRNA(Ser) + S-adenosyl-L-methionine = 2'-O-methyluridine(44) in tRNA(Ser) + S-adenosyl-L-homocysteine + H(+)</text>
        <dbReference type="Rhea" id="RHEA:43100"/>
        <dbReference type="Rhea" id="RHEA-COMP:10339"/>
        <dbReference type="Rhea" id="RHEA-COMP:10340"/>
        <dbReference type="ChEBI" id="CHEBI:15378"/>
        <dbReference type="ChEBI" id="CHEBI:57856"/>
        <dbReference type="ChEBI" id="CHEBI:59789"/>
        <dbReference type="ChEBI" id="CHEBI:65315"/>
        <dbReference type="ChEBI" id="CHEBI:74478"/>
        <dbReference type="EC" id="2.1.1.211"/>
    </reaction>
</comment>
<evidence type="ECO:0000256" key="12">
    <source>
        <dbReference type="SAM" id="MobiDB-lite"/>
    </source>
</evidence>
<evidence type="ECO:0000256" key="11">
    <source>
        <dbReference type="RuleBase" id="RU368004"/>
    </source>
</evidence>
<dbReference type="STRING" id="1447883.A0A2B7WN10"/>
<dbReference type="AlphaFoldDB" id="A0A2B7WN10"/>
<feature type="region of interest" description="Disordered" evidence="12">
    <location>
        <begin position="480"/>
        <end position="533"/>
    </location>
</feature>
<dbReference type="GO" id="GO:0030488">
    <property type="term" value="P:tRNA methylation"/>
    <property type="evidence" value="ECO:0007669"/>
    <property type="project" value="UniProtKB-UniRule"/>
</dbReference>
<dbReference type="PANTHER" id="PTHR21210:SF0">
    <property type="entry name" value="TRNA (URACIL-O(2)-)-METHYLTRANSFERASE-RELATED"/>
    <property type="match status" value="1"/>
</dbReference>
<keyword evidence="9 11" id="KW-0819">tRNA processing</keyword>
<evidence type="ECO:0000256" key="8">
    <source>
        <dbReference type="ARBA" id="ARBA00022691"/>
    </source>
</evidence>
<feature type="compositionally biased region" description="Low complexity" evidence="12">
    <location>
        <begin position="500"/>
        <end position="517"/>
    </location>
</feature>
<evidence type="ECO:0000256" key="4">
    <source>
        <dbReference type="ARBA" id="ARBA00017788"/>
    </source>
</evidence>
<keyword evidence="6 11" id="KW-0489">Methyltransferase</keyword>
<name>A0A2B7WN10_POLH7</name>
<dbReference type="PANTHER" id="PTHR21210">
    <property type="entry name" value="TRNA (URACIL-O(2)-)-METHYLTRANSFERASE-RELATED"/>
    <property type="match status" value="1"/>
</dbReference>
<keyword evidence="5 11" id="KW-0963">Cytoplasm</keyword>
<dbReference type="GO" id="GO:0141101">
    <property type="term" value="F:tRNA(Ser) (uridine(44)-2'-O-)-methyltransferase activity"/>
    <property type="evidence" value="ECO:0007669"/>
    <property type="project" value="UniProtKB-EC"/>
</dbReference>
<sequence length="686" mass="76247">MASKQSLPKENSTPPPPDIEFCATLHQSPLTSDSEPWTTSTRLAQSGERFTPESHLNILTFLLQNPNLNSSILFRADILYDSLGDLKTPEQLERDLTGCNEDKVIIQAENQEVAPLPAADYPGFEWKRTVVRKLIPRNQNRDQPLDQTCHFYKGSAGAELCKQRDLVVYIPHTISEQDTPFYHPAVRALALLYDFTPASGNPTNSQEATGTISVHFLPFSSETTDTISYRLQRTLLGFLSTQLRLSRKSVTSPDMANRKKAVEKDNLIPQHVLQNTYARLKDIYAPDLIAKWVEQTEPSKHVFEDISIAAFLIELWKTMYKPVRFSSVTNIPEEKSKAQTENKPPDFPGFVDIACGNGVLVHILLSEGYHGWGFDARRRKTWSIYPNSTQEHLSQSICIPEPFMEALNARGAAEVQINDETQIHTGVFSKETFIISNHADELTLWTPLLGALSNFDNPLPFLAIPCCSHSLSGVRYRYPPPKSASASSKDDKKISPEEGTQQQTSKDSNNNDNNNSTVSAGHEEVDQNPQPATGDLKALRTRKLQERSHPDLPSSAYGSLTAKAISVARELGYDVETTLLRIPSTRNIGIVGGMKAATATKERRYDQTSSTTAREQNNNLAGSEIHGNGNGNGEFVKDTKGLVRHIVERESRRDGGLEAAAQLWLDRSLGLQKGKGRGKVKGDMRN</sequence>
<protein>
    <recommendedName>
        <fullName evidence="4 11">tRNA (uracil-O(2)-)-methyltransferase</fullName>
        <ecNumber evidence="3 11">2.1.1.211</ecNumber>
    </recommendedName>
</protein>
<feature type="compositionally biased region" description="Polar residues" evidence="12">
    <location>
        <begin position="607"/>
        <end position="621"/>
    </location>
</feature>
<comment type="caution">
    <text evidence="13">The sequence shown here is derived from an EMBL/GenBank/DDBJ whole genome shotgun (WGS) entry which is preliminary data.</text>
</comment>
<dbReference type="Proteomes" id="UP000224634">
    <property type="component" value="Unassembled WGS sequence"/>
</dbReference>
<comment type="function">
    <text evidence="11">Adenosyl-L-methionine (AdoMet)-dependent tRNA (uracil-O(2)-)-methyltransferase.</text>
</comment>
<evidence type="ECO:0000256" key="7">
    <source>
        <dbReference type="ARBA" id="ARBA00022679"/>
    </source>
</evidence>
<feature type="region of interest" description="Disordered" evidence="12">
    <location>
        <begin position="1"/>
        <end position="20"/>
    </location>
</feature>
<reference evidence="13 14" key="1">
    <citation type="submission" date="2017-10" db="EMBL/GenBank/DDBJ databases">
        <title>Comparative genomics in systemic dimorphic fungi from Ajellomycetaceae.</title>
        <authorList>
            <person name="Munoz J.F."/>
            <person name="Mcewen J.G."/>
            <person name="Clay O.K."/>
            <person name="Cuomo C.A."/>
        </authorList>
    </citation>
    <scope>NUCLEOTIDE SEQUENCE [LARGE SCALE GENOMIC DNA]</scope>
    <source>
        <strain evidence="13 14">UAMH7299</strain>
    </source>
</reference>
<proteinExistence type="inferred from homology"/>
<accession>A0A2B7WN10</accession>
<dbReference type="EC" id="2.1.1.211" evidence="3 11"/>
<keyword evidence="14" id="KW-1185">Reference proteome</keyword>
<comment type="similarity">
    <text evidence="2 11">Belongs to the TRM44 family.</text>
</comment>
<dbReference type="InterPro" id="IPR011671">
    <property type="entry name" value="tRNA_uracil_MeTrfase"/>
</dbReference>
<evidence type="ECO:0000256" key="6">
    <source>
        <dbReference type="ARBA" id="ARBA00022603"/>
    </source>
</evidence>
<keyword evidence="8 11" id="KW-0949">S-adenosyl-L-methionine</keyword>